<proteinExistence type="predicted"/>
<name>A0AA86JTX8_9CLOT</name>
<organism evidence="1 2">
    <name type="scientific">Clostridium neonatale</name>
    <dbReference type="NCBI Taxonomy" id="137838"/>
    <lineage>
        <taxon>Bacteria</taxon>
        <taxon>Bacillati</taxon>
        <taxon>Bacillota</taxon>
        <taxon>Clostridia</taxon>
        <taxon>Eubacteriales</taxon>
        <taxon>Clostridiaceae</taxon>
        <taxon>Clostridium</taxon>
    </lineage>
</organism>
<evidence type="ECO:0000313" key="1">
    <source>
        <dbReference type="EMBL" id="CAG9703387.1"/>
    </source>
</evidence>
<dbReference type="Proteomes" id="UP000789738">
    <property type="component" value="Unassembled WGS sequence"/>
</dbReference>
<protein>
    <submittedName>
        <fullName evidence="1">Uncharacterized protein</fullName>
    </submittedName>
</protein>
<accession>A0AA86JTX8</accession>
<dbReference type="RefSeq" id="WP_342350243.1">
    <property type="nucleotide sequence ID" value="NZ_CAKJVE010000004.1"/>
</dbReference>
<reference evidence="1" key="1">
    <citation type="submission" date="2021-10" db="EMBL/GenBank/DDBJ databases">
        <authorList>
            <person name="Mesa V."/>
        </authorList>
    </citation>
    <scope>NUCLEOTIDE SEQUENCE</scope>
    <source>
        <strain evidence="1">CC3_PB</strain>
    </source>
</reference>
<gene>
    <name evidence="1" type="ORF">CNEO_40579</name>
</gene>
<sequence>MKLSENAKELYKLRLFGYRGQQCAVAEVDLSKSHFTGCCQVLHGVLCCVINTNLSEREKQNTLHKLIKKRN</sequence>
<comment type="caution">
    <text evidence="1">The sequence shown here is derived from an EMBL/GenBank/DDBJ whole genome shotgun (WGS) entry which is preliminary data.</text>
</comment>
<evidence type="ECO:0000313" key="2">
    <source>
        <dbReference type="Proteomes" id="UP000789738"/>
    </source>
</evidence>
<dbReference type="AlphaFoldDB" id="A0AA86JTX8"/>
<dbReference type="EMBL" id="CAKJVE010000004">
    <property type="protein sequence ID" value="CAG9703387.1"/>
    <property type="molecule type" value="Genomic_DNA"/>
</dbReference>